<dbReference type="Pfam" id="PF09739">
    <property type="entry name" value="MCM_bind"/>
    <property type="match status" value="2"/>
</dbReference>
<accession>A0A409WI09</accession>
<dbReference type="InterPro" id="IPR019140">
    <property type="entry name" value="MCM_complex-bd"/>
</dbReference>
<sequence length="532" mass="59123">MSSVFDALQNPTAALSELYEQNKPQGIDSFPSTVTSHFSAILKPQDVFQQIPVLDLYHPPESFPDRSLVVFNAMVQDTSISPELYLATRNSNECGGWGLADEIAPNEDVQHENLRECSTFWTVSIPGLSSWCYDENQLAPPPPYISIQKHKYPIPNTPHIGVQVKVYDEKLAQPIRTTDIMSFVGILNFEPLHSSINLPSSANVPTLHTFFCTPISRTIVPRSFPGSSLLPSIAGLRKELIQWIADEGLGGDCIAAEWVFLCALARVRSRHPPVLPLSLTIAGFPPPPDNLETQPALYHVLSQIFPLISILPLTLDTLNNTAFCPESKDEDLYSGRLQQPKGTVLVLTEGAITEGGIFNKGVMNIRATQDMMSEQTLQYIFPFSNFQFETEVNFLVTTEGKRSTFFKTDVTVPLRLSVSNDLKHSLYKSEEDITFPSVQKLFQFRELAGGSMIGNVAVAEALGKHVEDDFIRERSTENDKGASVNGTTFTPDDLIQRMLVARLVALSLHQTEVTVDNWENAKKLEGQTKNRV</sequence>
<keyword evidence="2" id="KW-0539">Nucleus</keyword>
<gene>
    <name evidence="3" type="ORF">CVT25_015511</name>
</gene>
<dbReference type="GO" id="GO:0005634">
    <property type="term" value="C:nucleus"/>
    <property type="evidence" value="ECO:0007669"/>
    <property type="project" value="UniProtKB-SubCell"/>
</dbReference>
<dbReference type="GO" id="GO:0006261">
    <property type="term" value="P:DNA-templated DNA replication"/>
    <property type="evidence" value="ECO:0007669"/>
    <property type="project" value="TreeGrafter"/>
</dbReference>
<comment type="caution">
    <text evidence="3">The sequence shown here is derived from an EMBL/GenBank/DDBJ whole genome shotgun (WGS) entry which is preliminary data.</text>
</comment>
<dbReference type="AlphaFoldDB" id="A0A409WI09"/>
<evidence type="ECO:0000256" key="1">
    <source>
        <dbReference type="ARBA" id="ARBA00004123"/>
    </source>
</evidence>
<dbReference type="STRING" id="93625.A0A409WI09"/>
<evidence type="ECO:0000256" key="2">
    <source>
        <dbReference type="ARBA" id="ARBA00023242"/>
    </source>
</evidence>
<evidence type="ECO:0008006" key="5">
    <source>
        <dbReference type="Google" id="ProtNLM"/>
    </source>
</evidence>
<dbReference type="PANTHER" id="PTHR13489:SF0">
    <property type="entry name" value="MINI-CHROMOSOME MAINTENANCE COMPLEX-BINDING PROTEIN"/>
    <property type="match status" value="1"/>
</dbReference>
<dbReference type="OrthoDB" id="329666at2759"/>
<evidence type="ECO:0000313" key="4">
    <source>
        <dbReference type="Proteomes" id="UP000283269"/>
    </source>
</evidence>
<reference evidence="3 4" key="1">
    <citation type="journal article" date="2018" name="Evol. Lett.">
        <title>Horizontal gene cluster transfer increased hallucinogenic mushroom diversity.</title>
        <authorList>
            <person name="Reynolds H.T."/>
            <person name="Vijayakumar V."/>
            <person name="Gluck-Thaler E."/>
            <person name="Korotkin H.B."/>
            <person name="Matheny P.B."/>
            <person name="Slot J.C."/>
        </authorList>
    </citation>
    <scope>NUCLEOTIDE SEQUENCE [LARGE SCALE GENOMIC DNA]</scope>
    <source>
        <strain evidence="3 4">2631</strain>
    </source>
</reference>
<organism evidence="3 4">
    <name type="scientific">Psilocybe cyanescens</name>
    <dbReference type="NCBI Taxonomy" id="93625"/>
    <lineage>
        <taxon>Eukaryota</taxon>
        <taxon>Fungi</taxon>
        <taxon>Dikarya</taxon>
        <taxon>Basidiomycota</taxon>
        <taxon>Agaricomycotina</taxon>
        <taxon>Agaricomycetes</taxon>
        <taxon>Agaricomycetidae</taxon>
        <taxon>Agaricales</taxon>
        <taxon>Agaricineae</taxon>
        <taxon>Strophariaceae</taxon>
        <taxon>Psilocybe</taxon>
    </lineage>
</organism>
<dbReference type="FunCoup" id="A0A409WI09">
    <property type="interactions" value="10"/>
</dbReference>
<protein>
    <recommendedName>
        <fullName evidence="5">Mini-chromosome maintenance complex-binding protein</fullName>
    </recommendedName>
</protein>
<dbReference type="Proteomes" id="UP000283269">
    <property type="component" value="Unassembled WGS sequence"/>
</dbReference>
<proteinExistence type="predicted"/>
<keyword evidence="4" id="KW-1185">Reference proteome</keyword>
<name>A0A409WI09_PSICY</name>
<dbReference type="GO" id="GO:0003682">
    <property type="term" value="F:chromatin binding"/>
    <property type="evidence" value="ECO:0007669"/>
    <property type="project" value="TreeGrafter"/>
</dbReference>
<evidence type="ECO:0000313" key="3">
    <source>
        <dbReference type="EMBL" id="PPQ78178.1"/>
    </source>
</evidence>
<dbReference type="InParanoid" id="A0A409WI09"/>
<comment type="subcellular location">
    <subcellularLocation>
        <location evidence="1">Nucleus</location>
    </subcellularLocation>
</comment>
<dbReference type="EMBL" id="NHYD01003425">
    <property type="protein sequence ID" value="PPQ78178.1"/>
    <property type="molecule type" value="Genomic_DNA"/>
</dbReference>
<dbReference type="PANTHER" id="PTHR13489">
    <property type="entry name" value="MINI-CHROMOSOME MAINTENANCE COMPLEX-BINDING PROTEIN"/>
    <property type="match status" value="1"/>
</dbReference>